<comment type="subcellular location">
    <subcellularLocation>
        <location evidence="1">Membrane</location>
        <topology evidence="1">Multi-pass membrane protein</topology>
    </subcellularLocation>
</comment>
<reference evidence="9 10" key="1">
    <citation type="journal article" date="2013" name="BMC Genomics">
        <title>Reconstruction of the lipid metabolism for the microalga Monoraphidium neglectum from its genome sequence reveals characteristics suitable for biofuel production.</title>
        <authorList>
            <person name="Bogen C."/>
            <person name="Al-Dilaimi A."/>
            <person name="Albersmeier A."/>
            <person name="Wichmann J."/>
            <person name="Grundmann M."/>
            <person name="Rupp O."/>
            <person name="Lauersen K.J."/>
            <person name="Blifernez-Klassen O."/>
            <person name="Kalinowski J."/>
            <person name="Goesmann A."/>
            <person name="Mussgnug J.H."/>
            <person name="Kruse O."/>
        </authorList>
    </citation>
    <scope>NUCLEOTIDE SEQUENCE [LARGE SCALE GENOMIC DNA]</scope>
    <source>
        <strain evidence="9 10">SAG 48.87</strain>
    </source>
</reference>
<accession>A0A0D2LQC9</accession>
<feature type="non-terminal residue" evidence="9">
    <location>
        <position position="132"/>
    </location>
</feature>
<dbReference type="Proteomes" id="UP000054498">
    <property type="component" value="Unassembled WGS sequence"/>
</dbReference>
<dbReference type="Pfam" id="PF01794">
    <property type="entry name" value="Ferric_reduct"/>
    <property type="match status" value="1"/>
</dbReference>
<feature type="signal peptide" evidence="7">
    <location>
        <begin position="1"/>
        <end position="21"/>
    </location>
</feature>
<keyword evidence="10" id="KW-1185">Reference proteome</keyword>
<evidence type="ECO:0000256" key="6">
    <source>
        <dbReference type="SAM" id="Phobius"/>
    </source>
</evidence>
<gene>
    <name evidence="9" type="ORF">MNEG_14018</name>
</gene>
<keyword evidence="5 6" id="KW-0472">Membrane</keyword>
<evidence type="ECO:0000259" key="8">
    <source>
        <dbReference type="Pfam" id="PF01794"/>
    </source>
</evidence>
<evidence type="ECO:0000313" key="10">
    <source>
        <dbReference type="Proteomes" id="UP000054498"/>
    </source>
</evidence>
<dbReference type="InterPro" id="IPR013130">
    <property type="entry name" value="Fe3_Rdtase_TM_dom"/>
</dbReference>
<dbReference type="EMBL" id="KK104419">
    <property type="protein sequence ID" value="KIY93944.1"/>
    <property type="molecule type" value="Genomic_DNA"/>
</dbReference>
<dbReference type="PANTHER" id="PTHR11972:SF69">
    <property type="entry name" value="FERRIC REDUCTION OXIDASE 6-RELATED"/>
    <property type="match status" value="1"/>
</dbReference>
<proteinExistence type="predicted"/>
<dbReference type="GO" id="GO:0005886">
    <property type="term" value="C:plasma membrane"/>
    <property type="evidence" value="ECO:0007669"/>
    <property type="project" value="TreeGrafter"/>
</dbReference>
<dbReference type="EC" id="1.6.3.1" evidence="9"/>
<dbReference type="AlphaFoldDB" id="A0A0D2LQC9"/>
<evidence type="ECO:0000256" key="3">
    <source>
        <dbReference type="ARBA" id="ARBA00022989"/>
    </source>
</evidence>
<evidence type="ECO:0000256" key="1">
    <source>
        <dbReference type="ARBA" id="ARBA00004141"/>
    </source>
</evidence>
<feature type="domain" description="Ferric oxidoreductase" evidence="8">
    <location>
        <begin position="9"/>
        <end position="123"/>
    </location>
</feature>
<evidence type="ECO:0000256" key="4">
    <source>
        <dbReference type="ARBA" id="ARBA00023002"/>
    </source>
</evidence>
<keyword evidence="7" id="KW-0732">Signal</keyword>
<evidence type="ECO:0000256" key="7">
    <source>
        <dbReference type="SAM" id="SignalP"/>
    </source>
</evidence>
<evidence type="ECO:0000313" key="9">
    <source>
        <dbReference type="EMBL" id="KIY93944.1"/>
    </source>
</evidence>
<name>A0A0D2LQC9_9CHLO</name>
<dbReference type="GeneID" id="25731538"/>
<dbReference type="InterPro" id="IPR050369">
    <property type="entry name" value="RBOH/FRE"/>
</dbReference>
<dbReference type="PANTHER" id="PTHR11972">
    <property type="entry name" value="NADPH OXIDASE"/>
    <property type="match status" value="1"/>
</dbReference>
<evidence type="ECO:0000256" key="2">
    <source>
        <dbReference type="ARBA" id="ARBA00022692"/>
    </source>
</evidence>
<feature type="transmembrane region" description="Helical" evidence="6">
    <location>
        <begin position="107"/>
        <end position="128"/>
    </location>
</feature>
<sequence length="132" mass="14798">MHVYALLFPNLLLLFYPVSRGSILLQATGLSYPAAIRYHRWLGHWVMVLVTAHSLGFWGVWLALGTWKDEALSFGARVNNLMGGVSFLSGVALWLTSLDGARRGGYALFYGMHHVGFWGFMVAGLMHYQSMF</sequence>
<keyword evidence="3 6" id="KW-1133">Transmembrane helix</keyword>
<protein>
    <submittedName>
        <fullName evidence="9">Ferric-chelate reductase, putative</fullName>
        <ecNumber evidence="9">1.6.3.1</ecNumber>
    </submittedName>
</protein>
<organism evidence="9 10">
    <name type="scientific">Monoraphidium neglectum</name>
    <dbReference type="NCBI Taxonomy" id="145388"/>
    <lineage>
        <taxon>Eukaryota</taxon>
        <taxon>Viridiplantae</taxon>
        <taxon>Chlorophyta</taxon>
        <taxon>core chlorophytes</taxon>
        <taxon>Chlorophyceae</taxon>
        <taxon>CS clade</taxon>
        <taxon>Sphaeropleales</taxon>
        <taxon>Selenastraceae</taxon>
        <taxon>Monoraphidium</taxon>
    </lineage>
</organism>
<evidence type="ECO:0000256" key="5">
    <source>
        <dbReference type="ARBA" id="ARBA00023136"/>
    </source>
</evidence>
<keyword evidence="2 6" id="KW-0812">Transmembrane</keyword>
<feature type="chain" id="PRO_5002247196" evidence="7">
    <location>
        <begin position="22"/>
        <end position="132"/>
    </location>
</feature>
<dbReference type="KEGG" id="mng:MNEG_14018"/>
<dbReference type="GO" id="GO:0016174">
    <property type="term" value="F:NAD(P)H oxidase H2O2-forming activity"/>
    <property type="evidence" value="ECO:0007669"/>
    <property type="project" value="UniProtKB-EC"/>
</dbReference>
<feature type="transmembrane region" description="Helical" evidence="6">
    <location>
        <begin position="45"/>
        <end position="64"/>
    </location>
</feature>
<dbReference type="RefSeq" id="XP_013892964.1">
    <property type="nucleotide sequence ID" value="XM_014037510.1"/>
</dbReference>
<keyword evidence="4 9" id="KW-0560">Oxidoreductase</keyword>
<dbReference type="OrthoDB" id="167398at2759"/>
<dbReference type="STRING" id="145388.A0A0D2LQC9"/>
<feature type="transmembrane region" description="Helical" evidence="6">
    <location>
        <begin position="76"/>
        <end position="95"/>
    </location>
</feature>